<reference evidence="1" key="1">
    <citation type="journal article" date="2014" name="Front. Microbiol.">
        <title>High frequency of phylogenetically diverse reductive dehalogenase-homologous genes in deep subseafloor sedimentary metagenomes.</title>
        <authorList>
            <person name="Kawai M."/>
            <person name="Futagami T."/>
            <person name="Toyoda A."/>
            <person name="Takaki Y."/>
            <person name="Nishi S."/>
            <person name="Hori S."/>
            <person name="Arai W."/>
            <person name="Tsubouchi T."/>
            <person name="Morono Y."/>
            <person name="Uchiyama I."/>
            <person name="Ito T."/>
            <person name="Fujiyama A."/>
            <person name="Inagaki F."/>
            <person name="Takami H."/>
        </authorList>
    </citation>
    <scope>NUCLEOTIDE SEQUENCE</scope>
    <source>
        <strain evidence="1">Expedition CK06-06</strain>
    </source>
</reference>
<feature type="non-terminal residue" evidence="1">
    <location>
        <position position="1"/>
    </location>
</feature>
<accession>X1PHV5</accession>
<name>X1PHV5_9ZZZZ</name>
<evidence type="ECO:0000313" key="1">
    <source>
        <dbReference type="EMBL" id="GAI55887.1"/>
    </source>
</evidence>
<comment type="caution">
    <text evidence="1">The sequence shown here is derived from an EMBL/GenBank/DDBJ whole genome shotgun (WGS) entry which is preliminary data.</text>
</comment>
<dbReference type="EMBL" id="BARV01036633">
    <property type="protein sequence ID" value="GAI55887.1"/>
    <property type="molecule type" value="Genomic_DNA"/>
</dbReference>
<protein>
    <submittedName>
        <fullName evidence="1">Uncharacterized protein</fullName>
    </submittedName>
</protein>
<dbReference type="AlphaFoldDB" id="X1PHV5"/>
<organism evidence="1">
    <name type="scientific">marine sediment metagenome</name>
    <dbReference type="NCBI Taxonomy" id="412755"/>
    <lineage>
        <taxon>unclassified sequences</taxon>
        <taxon>metagenomes</taxon>
        <taxon>ecological metagenomes</taxon>
    </lineage>
</organism>
<gene>
    <name evidence="1" type="ORF">S06H3_56874</name>
</gene>
<sequence>YEKMLKKLDYCKKWGVQIADCRYRPLDSIKDDYNPGKFRSGQTGEDYYIHTDGGWTDQKIRDFRRRVRQLNIWIIYTLTPFV</sequence>
<proteinExistence type="predicted"/>